<dbReference type="InterPro" id="IPR035986">
    <property type="entry name" value="PKD_dom_sf"/>
</dbReference>
<protein>
    <submittedName>
        <fullName evidence="4">PKD domain-containing protein</fullName>
    </submittedName>
</protein>
<dbReference type="InterPro" id="IPR022409">
    <property type="entry name" value="PKD/Chitinase_dom"/>
</dbReference>
<keyword evidence="5" id="KW-1185">Reference proteome</keyword>
<reference evidence="4" key="1">
    <citation type="submission" date="2022-07" db="EMBL/GenBank/DDBJ databases">
        <title>Description and genome-wide analysis of Profundicola chukchiensis gen. nov., sp. nov., marine bacteria isolated from bottom sediments of the Chukchi Sea.</title>
        <authorList>
            <person name="Romanenko L."/>
            <person name="Otstavnykh N."/>
            <person name="Kurilenko V."/>
            <person name="Eremeev V."/>
            <person name="Velansky P."/>
            <person name="Mikhailov V."/>
            <person name="Isaeva M."/>
        </authorList>
    </citation>
    <scope>NUCLEOTIDE SEQUENCE</scope>
    <source>
        <strain evidence="4">KMM 9713</strain>
    </source>
</reference>
<evidence type="ECO:0000313" key="4">
    <source>
        <dbReference type="EMBL" id="MDG4945576.1"/>
    </source>
</evidence>
<dbReference type="SUPFAM" id="SSF49299">
    <property type="entry name" value="PKD domain"/>
    <property type="match status" value="1"/>
</dbReference>
<dbReference type="CDD" id="cd00146">
    <property type="entry name" value="PKD"/>
    <property type="match status" value="1"/>
</dbReference>
<dbReference type="NCBIfam" id="TIGR04131">
    <property type="entry name" value="Bac_Flav_CTERM"/>
    <property type="match status" value="1"/>
</dbReference>
<dbReference type="InterPro" id="IPR035914">
    <property type="entry name" value="Sperma_CUB_dom_sf"/>
</dbReference>
<keyword evidence="1" id="KW-1015">Disulfide bond</keyword>
<evidence type="ECO:0000259" key="2">
    <source>
        <dbReference type="PROSITE" id="PS01180"/>
    </source>
</evidence>
<dbReference type="InterPro" id="IPR000601">
    <property type="entry name" value="PKD_dom"/>
</dbReference>
<dbReference type="PROSITE" id="PS50093">
    <property type="entry name" value="PKD"/>
    <property type="match status" value="1"/>
</dbReference>
<dbReference type="EMBL" id="JANCMU010000001">
    <property type="protein sequence ID" value="MDG4945576.1"/>
    <property type="molecule type" value="Genomic_DNA"/>
</dbReference>
<feature type="domain" description="PKD" evidence="3">
    <location>
        <begin position="175"/>
        <end position="232"/>
    </location>
</feature>
<dbReference type="Gene3D" id="2.60.40.10">
    <property type="entry name" value="Immunoglobulins"/>
    <property type="match status" value="1"/>
</dbReference>
<dbReference type="InterPro" id="IPR026341">
    <property type="entry name" value="T9SS_type_B"/>
</dbReference>
<dbReference type="PROSITE" id="PS01180">
    <property type="entry name" value="CUB"/>
    <property type="match status" value="1"/>
</dbReference>
<dbReference type="CDD" id="cd00041">
    <property type="entry name" value="CUB"/>
    <property type="match status" value="1"/>
</dbReference>
<dbReference type="Pfam" id="PF18911">
    <property type="entry name" value="PKD_4"/>
    <property type="match status" value="1"/>
</dbReference>
<organism evidence="4 5">
    <name type="scientific">Profundicola chukchiensis</name>
    <dbReference type="NCBI Taxonomy" id="2961959"/>
    <lineage>
        <taxon>Bacteria</taxon>
        <taxon>Pseudomonadati</taxon>
        <taxon>Bacteroidota</taxon>
        <taxon>Flavobacteriia</taxon>
        <taxon>Flavobacteriales</taxon>
        <taxon>Weeksellaceae</taxon>
        <taxon>Profundicola</taxon>
    </lineage>
</organism>
<evidence type="ECO:0000259" key="3">
    <source>
        <dbReference type="PROSITE" id="PS50093"/>
    </source>
</evidence>
<gene>
    <name evidence="4" type="ORF">NMK71_04050</name>
</gene>
<dbReference type="RefSeq" id="WP_304420159.1">
    <property type="nucleotide sequence ID" value="NZ_JANCMU010000001.1"/>
</dbReference>
<proteinExistence type="predicted"/>
<dbReference type="InterPro" id="IPR013783">
    <property type="entry name" value="Ig-like_fold"/>
</dbReference>
<comment type="caution">
    <text evidence="4">The sequence shown here is derived from an EMBL/GenBank/DDBJ whole genome shotgun (WGS) entry which is preliminary data.</text>
</comment>
<sequence>MKRLLLLPFIILFTFINAQEYWMENGSVTTCSGTFYDSGGPANPFQNEENLVFTICPDRTTEPNNATILTFDDILAMTRSGADFMNIYDGDDTTAPLIGTYIGGMRPGEENGIHASDLSINPSGCLTVEFISDAVGPGPGWSAQISCAVPCQAITPNVTTIPEMDESGGVTVLEGETVTFTGSAEFSQDGTGATYTWDFGDGTTATGTDATHTYTDAGTYTVTFTVTDASGNPDCTKSYTFLVRVTFDTNVPCPSVTGVDFIEESSDVIVNCNYPLEEGGRMRLRADYAPMKETTSYIVQSIPFQPPYPVTDGAGVDITQDDYYGPVVNFPDAQGDIPGYRFCFFGQERDALVVGANGRINFDLSYANQFDQWSYDETLPTNTTHMLNTINGAYHDINIASSSADPSAQFSYGFQGEYPCRMFVVNYSNIPLFGSSCQAGATTSQQIVLWEGSNYIDVYIHNKPACPSWNDGNSLIGLQGANQGQFAVAPGRNTGNWSAQEEAWRFIPDGDEMPVTIQWFDENDVLVGQTRNLDIYPTEDTFYTVVVTYDICGQDPVVVSDRIDITFDYDSPEVEDIVIEVCDVDGSGETTWNLPSYTNLVTDGQPDWVIEGYYTNRRAADMGVEAALIDTPDAFVSGSRTVYVRVKDEANGCHSILDLTLNFLADLEPEDLTETQCIAPDATDVVYNLNSFNDHFLEGQFYDIYYFENQTDAQDGNDQFLTGTNLTEYTINTTTTLWVRIETEEGCYGIAELTLEVNEGPTAYVFDNPIQFCDTGELGVEVVDLTGSEEDILEGAPDVTFVYYENYDDASQNDTDNAIADPTAYSLTPDTTEIYIVILDGNGCYKVLTMPVALLEGLELTPATITLCDVGDDGLEIFDLTQVSDDIIPNSASFTFTHYPTEQDAIGGNNAIANATAFESGPTTIWVVVSTADGCEEMTTIELVLNAGPEITPASLAICADVDGNYVFNLTDADADLLNGQTGINLSYFTSLTGAENNDTANQVADPTQYISTVDGEVIYVRLEDANGCFAVAELTLNHNDQPVANMPENIQVCDLFDDGSESIDITIHEDVITGGDTTLTVTYHTTEANAGNGTPLINNPADHSFNTGTTTVYVRVENAEGCFAITQFDVIVDEGLTLTPATLELCDIDEDNTETWDLTLANDDILANAAGFNFAYYLTEQDAIDANANNIANPTSYDSGSTTIYVLVSNDQNCTSITELQLELKDLPAVNTNLEFQVCDPEFDGTYAFTLRDLDDIVVNSTAGVSISYHNSQAGAENDDDVFTQVDANNITTLPLEVFVRVEETGTANACVNYTSVTLTPGEQTQVNANIEPLEACDDGFGTGTFDLTSMADLVTNENTNHWISYHTSEADAQNDRNPIDPDNAQLVAGTVYVRVVADGKCPSITQFDVVISPIPLAEILAPTTAFCATDSLVISAQGFNPDLTYEWKDRLGNVLGNGETVQLDGEAGDQTITLTVTDPNTTCSNEATVDFESIAVPVITSLNTTNNSITVVASGDGPFEYSINGIDWQQSPTFDNLTPGMYDVMVRSVVAGCDGVGMSTLVLNVANVITPNDDGLNDYFVVPFMDAFRDEAGNVQKSTFSVYNRYGKLLFQEESSNEKTSFRWDGKSHGRTLPSGDYWYLLELADGRNTTGHITVKNR</sequence>
<dbReference type="Proteomes" id="UP001152599">
    <property type="component" value="Unassembled WGS sequence"/>
</dbReference>
<dbReference type="SMART" id="SM00089">
    <property type="entry name" value="PKD"/>
    <property type="match status" value="1"/>
</dbReference>
<evidence type="ECO:0000313" key="5">
    <source>
        <dbReference type="Proteomes" id="UP001152599"/>
    </source>
</evidence>
<dbReference type="InterPro" id="IPR000859">
    <property type="entry name" value="CUB_dom"/>
</dbReference>
<evidence type="ECO:0000256" key="1">
    <source>
        <dbReference type="ARBA" id="ARBA00023157"/>
    </source>
</evidence>
<feature type="domain" description="CUB" evidence="2">
    <location>
        <begin position="24"/>
        <end position="148"/>
    </location>
</feature>
<dbReference type="Pfam" id="PF13585">
    <property type="entry name" value="CHU_C"/>
    <property type="match status" value="1"/>
</dbReference>
<name>A0A9X4MVC9_9FLAO</name>
<accession>A0A9X4MVC9</accession>
<dbReference type="SUPFAM" id="SSF49854">
    <property type="entry name" value="Spermadhesin, CUB domain"/>
    <property type="match status" value="1"/>
</dbReference>
<dbReference type="Gene3D" id="2.60.120.290">
    <property type="entry name" value="Spermadhesin, CUB domain"/>
    <property type="match status" value="1"/>
</dbReference>